<proteinExistence type="predicted"/>
<protein>
    <submittedName>
        <fullName evidence="1">Ubiquitin carboxyl-terminal hydrolase 4</fullName>
    </submittedName>
</protein>
<accession>A0A2I0TLT5</accession>
<keyword evidence="2" id="KW-1185">Reference proteome</keyword>
<dbReference type="OrthoDB" id="416454at2759"/>
<dbReference type="GO" id="GO:0007508">
    <property type="term" value="P:larval heart development"/>
    <property type="evidence" value="ECO:0007669"/>
    <property type="project" value="TreeGrafter"/>
</dbReference>
<dbReference type="EMBL" id="KZ508822">
    <property type="protein sequence ID" value="PKU34768.1"/>
    <property type="molecule type" value="Genomic_DNA"/>
</dbReference>
<sequence>MDNKQEELQATVHLESYDLIDVTETWWDESQDWSTAIDDYKLFRRGRQGRKDPESKDRDWGNEVLPIIGEDQVQDHLKNLNIHKTTGPNKMHSRVLADTVAKPLSMTFENSWQSVAFYDGLTALVDKGRVTDVIYLDFCKAFDVVLLNILAAKLERYGFDKWAVRWIIHKDVKENRPQYRALGDTTRDRLPTGFNSIHHHSLGPALQPVFNPAESTPIQAMGSQFLQENAVGNHIKDLTKVQTKMVEKLGHWETWPKDGGIDKAIGKKRDILSLWRQLLSAVKGRYPFKDDTECCPSKWTSMEKGIKYLRELAVREVIYGDWCNPSMDKQLSQLTLVATARASFTEQKVTLRNRYEAQELEEQGYDEVDDNPSMLEETPRSGQLIPHIMTTSMKKKMMDNK</sequence>
<dbReference type="GO" id="GO:0061343">
    <property type="term" value="P:cell adhesion involved in heart morphogenesis"/>
    <property type="evidence" value="ECO:0007669"/>
    <property type="project" value="TreeGrafter"/>
</dbReference>
<gene>
    <name evidence="1" type="ORF">llap_14930</name>
</gene>
<organism evidence="1 2">
    <name type="scientific">Limosa lapponica baueri</name>
    <dbReference type="NCBI Taxonomy" id="1758121"/>
    <lineage>
        <taxon>Eukaryota</taxon>
        <taxon>Metazoa</taxon>
        <taxon>Chordata</taxon>
        <taxon>Craniata</taxon>
        <taxon>Vertebrata</taxon>
        <taxon>Euteleostomi</taxon>
        <taxon>Archelosauria</taxon>
        <taxon>Archosauria</taxon>
        <taxon>Dinosauria</taxon>
        <taxon>Saurischia</taxon>
        <taxon>Theropoda</taxon>
        <taxon>Coelurosauria</taxon>
        <taxon>Aves</taxon>
        <taxon>Neognathae</taxon>
        <taxon>Neoaves</taxon>
        <taxon>Charadriiformes</taxon>
        <taxon>Scolopacidae</taxon>
        <taxon>Limosa</taxon>
    </lineage>
</organism>
<dbReference type="PANTHER" id="PTHR33395">
    <property type="entry name" value="TRANSCRIPTASE, PUTATIVE-RELATED-RELATED"/>
    <property type="match status" value="1"/>
</dbReference>
<name>A0A2I0TLT5_LIMLA</name>
<reference evidence="2" key="1">
    <citation type="submission" date="2017-11" db="EMBL/GenBank/DDBJ databases">
        <authorList>
            <person name="Lima N.C."/>
            <person name="Parody-Merino A.M."/>
            <person name="Battley P.F."/>
            <person name="Fidler A.E."/>
            <person name="Prosdocimi F."/>
        </authorList>
    </citation>
    <scope>NUCLEOTIDE SEQUENCE [LARGE SCALE GENOMIC DNA]</scope>
</reference>
<evidence type="ECO:0000313" key="2">
    <source>
        <dbReference type="Proteomes" id="UP000233556"/>
    </source>
</evidence>
<dbReference type="PANTHER" id="PTHR33395:SF22">
    <property type="entry name" value="REVERSE TRANSCRIPTASE DOMAIN-CONTAINING PROTEIN"/>
    <property type="match status" value="1"/>
</dbReference>
<dbReference type="GO" id="GO:0031012">
    <property type="term" value="C:extracellular matrix"/>
    <property type="evidence" value="ECO:0007669"/>
    <property type="project" value="TreeGrafter"/>
</dbReference>
<reference evidence="2" key="2">
    <citation type="submission" date="2017-12" db="EMBL/GenBank/DDBJ databases">
        <title>Genome sequence of the Bar-tailed Godwit (Limosa lapponica baueri).</title>
        <authorList>
            <person name="Lima N.C.B."/>
            <person name="Parody-Merino A.M."/>
            <person name="Battley P.F."/>
            <person name="Fidler A.E."/>
            <person name="Prosdocimi F."/>
        </authorList>
    </citation>
    <scope>NUCLEOTIDE SEQUENCE [LARGE SCALE GENOMIC DNA]</scope>
</reference>
<keyword evidence="1" id="KW-0378">Hydrolase</keyword>
<dbReference type="GO" id="GO:0016787">
    <property type="term" value="F:hydrolase activity"/>
    <property type="evidence" value="ECO:0007669"/>
    <property type="project" value="UniProtKB-KW"/>
</dbReference>
<dbReference type="AlphaFoldDB" id="A0A2I0TLT5"/>
<dbReference type="Proteomes" id="UP000233556">
    <property type="component" value="Unassembled WGS sequence"/>
</dbReference>
<evidence type="ECO:0000313" key="1">
    <source>
        <dbReference type="EMBL" id="PKU34768.1"/>
    </source>
</evidence>